<gene>
    <name evidence="2" type="ORF">QE404_000803</name>
</gene>
<evidence type="ECO:0000313" key="3">
    <source>
        <dbReference type="Proteomes" id="UP001225072"/>
    </source>
</evidence>
<dbReference type="EMBL" id="JAUTAL010000001">
    <property type="protein sequence ID" value="MDQ1095656.1"/>
    <property type="molecule type" value="Genomic_DNA"/>
</dbReference>
<feature type="signal peptide" evidence="1">
    <location>
        <begin position="1"/>
        <end position="18"/>
    </location>
</feature>
<evidence type="ECO:0000313" key="2">
    <source>
        <dbReference type="EMBL" id="MDQ1095656.1"/>
    </source>
</evidence>
<sequence>MKKLFYSFLMLSSAMLFAQKNTATRFAVANGIVGTVDMFNNKKEVIQSMNVYKTAANLPQNLKQYSFIADNGISEFKIKSGYENLDRISLSSLNEQYAIPKDNPVIIDGYTFSDTATKVYGDILAKMEVKDYEGKKTLFISTK</sequence>
<evidence type="ECO:0000256" key="1">
    <source>
        <dbReference type="SAM" id="SignalP"/>
    </source>
</evidence>
<keyword evidence="1" id="KW-0732">Signal</keyword>
<proteinExistence type="predicted"/>
<organism evidence="2 3">
    <name type="scientific">Chryseobacterium camelliae</name>
    <dbReference type="NCBI Taxonomy" id="1265445"/>
    <lineage>
        <taxon>Bacteria</taxon>
        <taxon>Pseudomonadati</taxon>
        <taxon>Bacteroidota</taxon>
        <taxon>Flavobacteriia</taxon>
        <taxon>Flavobacteriales</taxon>
        <taxon>Weeksellaceae</taxon>
        <taxon>Chryseobacterium group</taxon>
        <taxon>Chryseobacterium</taxon>
    </lineage>
</organism>
<comment type="caution">
    <text evidence="2">The sequence shown here is derived from an EMBL/GenBank/DDBJ whole genome shotgun (WGS) entry which is preliminary data.</text>
</comment>
<name>A0ABU0TFR8_9FLAO</name>
<reference evidence="2 3" key="1">
    <citation type="submission" date="2023-07" db="EMBL/GenBank/DDBJ databases">
        <title>Functional and genomic diversity of the sorghum phyllosphere microbiome.</title>
        <authorList>
            <person name="Shade A."/>
        </authorList>
    </citation>
    <scope>NUCLEOTIDE SEQUENCE [LARGE SCALE GENOMIC DNA]</scope>
    <source>
        <strain evidence="2 3">SORGH_AS_1064</strain>
    </source>
</reference>
<dbReference type="Proteomes" id="UP001225072">
    <property type="component" value="Unassembled WGS sequence"/>
</dbReference>
<accession>A0ABU0TFR8</accession>
<protein>
    <submittedName>
        <fullName evidence="2">Uncharacterized protein</fullName>
    </submittedName>
</protein>
<keyword evidence="3" id="KW-1185">Reference proteome</keyword>
<feature type="chain" id="PRO_5047336000" evidence="1">
    <location>
        <begin position="19"/>
        <end position="143"/>
    </location>
</feature>
<dbReference type="RefSeq" id="WP_307446764.1">
    <property type="nucleotide sequence ID" value="NZ_JAUTAL010000001.1"/>
</dbReference>